<organism evidence="1 2">
    <name type="scientific">Chromobacterium phragmitis</name>
    <dbReference type="NCBI Taxonomy" id="2202141"/>
    <lineage>
        <taxon>Bacteria</taxon>
        <taxon>Pseudomonadati</taxon>
        <taxon>Pseudomonadota</taxon>
        <taxon>Betaproteobacteria</taxon>
        <taxon>Neisseriales</taxon>
        <taxon>Chromobacteriaceae</taxon>
        <taxon>Chromobacterium</taxon>
    </lineage>
</organism>
<dbReference type="EMBL" id="JBDXMI010000001">
    <property type="protein sequence ID" value="MEO9385300.1"/>
    <property type="molecule type" value="Genomic_DNA"/>
</dbReference>
<evidence type="ECO:0000313" key="1">
    <source>
        <dbReference type="EMBL" id="MEO9385300.1"/>
    </source>
</evidence>
<comment type="caution">
    <text evidence="1">The sequence shown here is derived from an EMBL/GenBank/DDBJ whole genome shotgun (WGS) entry which is preliminary data.</text>
</comment>
<protein>
    <submittedName>
        <fullName evidence="1">Uncharacterized protein</fullName>
    </submittedName>
</protein>
<keyword evidence="2" id="KW-1185">Reference proteome</keyword>
<dbReference type="RefSeq" id="WP_347936143.1">
    <property type="nucleotide sequence ID" value="NZ_JBDXMI010000001.1"/>
</dbReference>
<sequence length="138" mass="15895">MSVRLDANYAWNKDLIKGGVAKLCWVTKSLDDLRPWQLGLALSHLFESGNKLVTILQPDMVSLHCGEGVLAREMRRWDVTSDEKLVREIFAILGVCYSEKLPLRYQVEEFIRSKLGDDVRFTLEVCIDSIDAKFQYQQ</sequence>
<name>A0ABV0IXK0_9NEIS</name>
<accession>A0ABV0IXK0</accession>
<reference evidence="1 2" key="1">
    <citation type="submission" date="2024-05" db="EMBL/GenBank/DDBJ databases">
        <authorList>
            <person name="De Oliveira J.P."/>
            <person name="Noriler S.A."/>
            <person name="De Oliveira A.G."/>
            <person name="Sipoli D.S."/>
        </authorList>
    </citation>
    <scope>NUCLEOTIDE SEQUENCE [LARGE SCALE GENOMIC DNA]</scope>
    <source>
        <strain evidence="1 2">LABIM192</strain>
    </source>
</reference>
<evidence type="ECO:0000313" key="2">
    <source>
        <dbReference type="Proteomes" id="UP001462502"/>
    </source>
</evidence>
<dbReference type="Proteomes" id="UP001462502">
    <property type="component" value="Unassembled WGS sequence"/>
</dbReference>
<gene>
    <name evidence="1" type="ORF">ABI908_14475</name>
</gene>
<proteinExistence type="predicted"/>